<dbReference type="InterPro" id="IPR043132">
    <property type="entry name" value="BCAT-like_C"/>
</dbReference>
<dbReference type="Proteomes" id="UP000292564">
    <property type="component" value="Unassembled WGS sequence"/>
</dbReference>
<evidence type="ECO:0000313" key="2">
    <source>
        <dbReference type="EMBL" id="RZU51780.1"/>
    </source>
</evidence>
<dbReference type="AlphaFoldDB" id="A0A4Q7ZLD8"/>
<dbReference type="PANTHER" id="PTHR42743:SF13">
    <property type="entry name" value="P-LOOP CONTAINING NUCLEOSIDE TRIPHOSPHATE HYDROLASE PROTEIN"/>
    <property type="match status" value="1"/>
</dbReference>
<keyword evidence="2" id="KW-0456">Lyase</keyword>
<dbReference type="GO" id="GO:0046394">
    <property type="term" value="P:carboxylic acid biosynthetic process"/>
    <property type="evidence" value="ECO:0007669"/>
    <property type="project" value="UniProtKB-ARBA"/>
</dbReference>
<dbReference type="RefSeq" id="WP_130510496.1">
    <property type="nucleotide sequence ID" value="NZ_SHKY01000001.1"/>
</dbReference>
<accession>A0A4Q7ZLD8</accession>
<keyword evidence="3" id="KW-1185">Reference proteome</keyword>
<reference evidence="2 3" key="1">
    <citation type="submission" date="2019-02" db="EMBL/GenBank/DDBJ databases">
        <title>Sequencing the genomes of 1000 actinobacteria strains.</title>
        <authorList>
            <person name="Klenk H.-P."/>
        </authorList>
    </citation>
    <scope>NUCLEOTIDE SEQUENCE [LARGE SCALE GENOMIC DNA]</scope>
    <source>
        <strain evidence="2 3">DSM 45162</strain>
    </source>
</reference>
<dbReference type="NCBIfam" id="NF006734">
    <property type="entry name" value="PRK09266.1"/>
    <property type="match status" value="1"/>
</dbReference>
<evidence type="ECO:0000256" key="1">
    <source>
        <dbReference type="ARBA" id="ARBA00009320"/>
    </source>
</evidence>
<dbReference type="EMBL" id="SHKY01000001">
    <property type="protein sequence ID" value="RZU51780.1"/>
    <property type="molecule type" value="Genomic_DNA"/>
</dbReference>
<dbReference type="SUPFAM" id="SSF56752">
    <property type="entry name" value="D-aminoacid aminotransferase-like PLP-dependent enzymes"/>
    <property type="match status" value="1"/>
</dbReference>
<dbReference type="InterPro" id="IPR036038">
    <property type="entry name" value="Aminotransferase-like"/>
</dbReference>
<dbReference type="OrthoDB" id="8912228at2"/>
<dbReference type="Gene3D" id="3.30.470.10">
    <property type="match status" value="1"/>
</dbReference>
<dbReference type="InterPro" id="IPR043131">
    <property type="entry name" value="BCAT-like_N"/>
</dbReference>
<comment type="caution">
    <text evidence="2">The sequence shown here is derived from an EMBL/GenBank/DDBJ whole genome shotgun (WGS) entry which is preliminary data.</text>
</comment>
<organism evidence="2 3">
    <name type="scientific">Krasilnikovia cinnamomea</name>
    <dbReference type="NCBI Taxonomy" id="349313"/>
    <lineage>
        <taxon>Bacteria</taxon>
        <taxon>Bacillati</taxon>
        <taxon>Actinomycetota</taxon>
        <taxon>Actinomycetes</taxon>
        <taxon>Micromonosporales</taxon>
        <taxon>Micromonosporaceae</taxon>
        <taxon>Krasilnikovia</taxon>
    </lineage>
</organism>
<dbReference type="Pfam" id="PF01063">
    <property type="entry name" value="Aminotran_4"/>
    <property type="match status" value="1"/>
</dbReference>
<dbReference type="InterPro" id="IPR001544">
    <property type="entry name" value="Aminotrans_IV"/>
</dbReference>
<gene>
    <name evidence="2" type="ORF">EV385_3614</name>
</gene>
<dbReference type="PANTHER" id="PTHR42743">
    <property type="entry name" value="AMINO-ACID AMINOTRANSFERASE"/>
    <property type="match status" value="1"/>
</dbReference>
<sequence>MSQLNGRPVTPEELQKLALANYGHFTSFRVEDGRVRGLGLHLDRLVRDCDALFGADPGVDRLREFIARGVPGSGIATVRVTVFDPALDLGRPELARDPHILVTRRAADAAAPTAFTAQTTTYVRDAPEIKSVGLFGSLHRRRAARLNGFDDALFVDGTRHVAEGATWNIGLFDGADVIWPDATCLSGVTMRLLRPAHRHRTTPVSVSDLPSMAAAFATNAAIGVREIARIDGVSFGAGHPIIASLRAAYASIPAEPV</sequence>
<evidence type="ECO:0000313" key="3">
    <source>
        <dbReference type="Proteomes" id="UP000292564"/>
    </source>
</evidence>
<keyword evidence="2" id="KW-0032">Aminotransferase</keyword>
<keyword evidence="2" id="KW-0808">Transferase</keyword>
<dbReference type="GO" id="GO:0016829">
    <property type="term" value="F:lyase activity"/>
    <property type="evidence" value="ECO:0007669"/>
    <property type="project" value="UniProtKB-KW"/>
</dbReference>
<dbReference type="Gene3D" id="3.20.10.10">
    <property type="entry name" value="D-amino Acid Aminotransferase, subunit A, domain 2"/>
    <property type="match status" value="1"/>
</dbReference>
<proteinExistence type="inferred from homology"/>
<dbReference type="InterPro" id="IPR050571">
    <property type="entry name" value="Class-IV_PLP-Dep_Aminotrnsfr"/>
</dbReference>
<comment type="similarity">
    <text evidence="1">Belongs to the class-IV pyridoxal-phosphate-dependent aminotransferase family.</text>
</comment>
<name>A0A4Q7ZLD8_9ACTN</name>
<protein>
    <submittedName>
        <fullName evidence="2">Branched-subunit amino acid aminotransferase/4-amino-4-deoxychorismate lyase</fullName>
    </submittedName>
</protein>
<dbReference type="GO" id="GO:0008483">
    <property type="term" value="F:transaminase activity"/>
    <property type="evidence" value="ECO:0007669"/>
    <property type="project" value="UniProtKB-KW"/>
</dbReference>